<evidence type="ECO:0000256" key="7">
    <source>
        <dbReference type="PROSITE-ProRule" id="PRU00236"/>
    </source>
</evidence>
<dbReference type="InterPro" id="IPR029035">
    <property type="entry name" value="DHS-like_NAD/FAD-binding_dom"/>
</dbReference>
<keyword evidence="1" id="KW-0808">Transferase</keyword>
<dbReference type="PROSITE" id="PS50305">
    <property type="entry name" value="SIRTUIN"/>
    <property type="match status" value="1"/>
</dbReference>
<dbReference type="Proteomes" id="UP000031668">
    <property type="component" value="Unassembled WGS sequence"/>
</dbReference>
<evidence type="ECO:0000256" key="4">
    <source>
        <dbReference type="ARBA" id="ARBA00023027"/>
    </source>
</evidence>
<feature type="active site" description="Proton acceptor" evidence="7">
    <location>
        <position position="36"/>
    </location>
</feature>
<dbReference type="GO" id="GO:0070403">
    <property type="term" value="F:NAD+ binding"/>
    <property type="evidence" value="ECO:0007669"/>
    <property type="project" value="InterPro"/>
</dbReference>
<dbReference type="GO" id="GO:0046872">
    <property type="term" value="F:metal ion binding"/>
    <property type="evidence" value="ECO:0007669"/>
    <property type="project" value="UniProtKB-KW"/>
</dbReference>
<gene>
    <name evidence="10" type="ORF">RF11_09476</name>
</gene>
<feature type="binding site" evidence="7">
    <location>
        <position position="47"/>
    </location>
    <ligand>
        <name>Zn(2+)</name>
        <dbReference type="ChEBI" id="CHEBI:29105"/>
    </ligand>
</feature>
<evidence type="ECO:0000313" key="10">
    <source>
        <dbReference type="EMBL" id="KII66353.1"/>
    </source>
</evidence>
<dbReference type="SUPFAM" id="SSF52467">
    <property type="entry name" value="DHS-like NAD/FAD-binding domain"/>
    <property type="match status" value="1"/>
</dbReference>
<keyword evidence="3 7" id="KW-0862">Zinc</keyword>
<name>A0A0C2JB03_THEKT</name>
<feature type="binding site" evidence="7">
    <location>
        <position position="64"/>
    </location>
    <ligand>
        <name>Zn(2+)</name>
        <dbReference type="ChEBI" id="CHEBI:29105"/>
    </ligand>
</feature>
<feature type="domain" description="Deacetylase sirtuin-type" evidence="9">
    <location>
        <begin position="1"/>
        <end position="213"/>
    </location>
</feature>
<keyword evidence="2 7" id="KW-0479">Metal-binding</keyword>
<dbReference type="GO" id="GO:0005634">
    <property type="term" value="C:nucleus"/>
    <property type="evidence" value="ECO:0007669"/>
    <property type="project" value="TreeGrafter"/>
</dbReference>
<accession>A0A0C2JB03</accession>
<reference evidence="10 11" key="1">
    <citation type="journal article" date="2014" name="Genome Biol. Evol.">
        <title>The genome of the myxosporean Thelohanellus kitauei shows adaptations to nutrient acquisition within its fish host.</title>
        <authorList>
            <person name="Yang Y."/>
            <person name="Xiong J."/>
            <person name="Zhou Z."/>
            <person name="Huo F."/>
            <person name="Miao W."/>
            <person name="Ran C."/>
            <person name="Liu Y."/>
            <person name="Zhang J."/>
            <person name="Feng J."/>
            <person name="Wang M."/>
            <person name="Wang M."/>
            <person name="Wang L."/>
            <person name="Yao B."/>
        </authorList>
    </citation>
    <scope>NUCLEOTIDE SEQUENCE [LARGE SCALE GENOMIC DNA]</scope>
    <source>
        <strain evidence="10">Wuqing</strain>
    </source>
</reference>
<dbReference type="AlphaFoldDB" id="A0A0C2JB03"/>
<dbReference type="Pfam" id="PF02146">
    <property type="entry name" value="SIR2"/>
    <property type="match status" value="1"/>
</dbReference>
<comment type="catalytic activity">
    <reaction evidence="5">
        <text>N(6)-hexadecanoyl-L-lysyl-[protein] + NAD(+) + H2O = 2''-O-hexadecanoyl-ADP-D-ribose + nicotinamide + L-lysyl-[protein]</text>
        <dbReference type="Rhea" id="RHEA:70563"/>
        <dbReference type="Rhea" id="RHEA-COMP:9752"/>
        <dbReference type="Rhea" id="RHEA-COMP:14175"/>
        <dbReference type="ChEBI" id="CHEBI:15377"/>
        <dbReference type="ChEBI" id="CHEBI:17154"/>
        <dbReference type="ChEBI" id="CHEBI:29969"/>
        <dbReference type="ChEBI" id="CHEBI:57540"/>
        <dbReference type="ChEBI" id="CHEBI:138936"/>
        <dbReference type="ChEBI" id="CHEBI:189673"/>
    </reaction>
    <physiologicalReaction direction="left-to-right" evidence="5">
        <dbReference type="Rhea" id="RHEA:70564"/>
    </physiologicalReaction>
</comment>
<sequence>MKLLADKNLLLRVYTQNVDGLETSAGIDPQLIVEVHGTLRRAKCANCGTPVPIESLESAVFAKCVLNCSICGGVIKPDVVFFGEQLPDRFFELLEDDCANCDMIIIAGTSLMVHPVSSIAQLVPTDIPRVLINKEKVGLFKQSSDCLYSPSISESSTSTDNYRSDPSFSSKPSLDETEDNNENMDLLIYDRDVTWLGNCDDGFKELSMYLGWRDELESLIKK</sequence>
<comment type="caution">
    <text evidence="10">The sequence shown here is derived from an EMBL/GenBank/DDBJ whole genome shotgun (WGS) entry which is preliminary data.</text>
</comment>
<evidence type="ECO:0000256" key="2">
    <source>
        <dbReference type="ARBA" id="ARBA00022723"/>
    </source>
</evidence>
<feature type="compositionally biased region" description="Polar residues" evidence="8">
    <location>
        <begin position="159"/>
        <end position="172"/>
    </location>
</feature>
<evidence type="ECO:0000313" key="11">
    <source>
        <dbReference type="Proteomes" id="UP000031668"/>
    </source>
</evidence>
<feature type="binding site" evidence="7">
    <location>
        <position position="71"/>
    </location>
    <ligand>
        <name>Zn(2+)</name>
        <dbReference type="ChEBI" id="CHEBI:29105"/>
    </ligand>
</feature>
<dbReference type="InterPro" id="IPR026590">
    <property type="entry name" value="Ssirtuin_cat_dom"/>
</dbReference>
<protein>
    <submittedName>
        <fullName evidence="10">NAD-dependent protein deacetylase sirtuin-2</fullName>
    </submittedName>
</protein>
<dbReference type="EMBL" id="JWZT01003548">
    <property type="protein sequence ID" value="KII66353.1"/>
    <property type="molecule type" value="Genomic_DNA"/>
</dbReference>
<evidence type="ECO:0000259" key="9">
    <source>
        <dbReference type="PROSITE" id="PS50305"/>
    </source>
</evidence>
<dbReference type="InterPro" id="IPR050134">
    <property type="entry name" value="NAD-dep_sirtuin_deacylases"/>
</dbReference>
<feature type="compositionally biased region" description="Low complexity" evidence="8">
    <location>
        <begin position="149"/>
        <end position="158"/>
    </location>
</feature>
<keyword evidence="11" id="KW-1185">Reference proteome</keyword>
<feature type="region of interest" description="Disordered" evidence="8">
    <location>
        <begin position="148"/>
        <end position="179"/>
    </location>
</feature>
<evidence type="ECO:0000256" key="5">
    <source>
        <dbReference type="ARBA" id="ARBA00048378"/>
    </source>
</evidence>
<dbReference type="InterPro" id="IPR003000">
    <property type="entry name" value="Sirtuin"/>
</dbReference>
<dbReference type="Gene3D" id="3.40.50.1220">
    <property type="entry name" value="TPP-binding domain"/>
    <property type="match status" value="1"/>
</dbReference>
<dbReference type="OrthoDB" id="420264at2759"/>
<dbReference type="PANTHER" id="PTHR11085:SF6">
    <property type="entry name" value="NAD-DEPENDENT PROTEIN DEACETYLASE SIRTUIN-2"/>
    <property type="match status" value="1"/>
</dbReference>
<evidence type="ECO:0000256" key="8">
    <source>
        <dbReference type="SAM" id="MobiDB-lite"/>
    </source>
</evidence>
<evidence type="ECO:0000256" key="3">
    <source>
        <dbReference type="ARBA" id="ARBA00022833"/>
    </source>
</evidence>
<evidence type="ECO:0000256" key="6">
    <source>
        <dbReference type="ARBA" id="ARBA00048905"/>
    </source>
</evidence>
<organism evidence="10 11">
    <name type="scientific">Thelohanellus kitauei</name>
    <name type="common">Myxosporean</name>
    <dbReference type="NCBI Taxonomy" id="669202"/>
    <lineage>
        <taxon>Eukaryota</taxon>
        <taxon>Metazoa</taxon>
        <taxon>Cnidaria</taxon>
        <taxon>Myxozoa</taxon>
        <taxon>Myxosporea</taxon>
        <taxon>Bivalvulida</taxon>
        <taxon>Platysporina</taxon>
        <taxon>Myxobolidae</taxon>
        <taxon>Thelohanellus</taxon>
    </lineage>
</organism>
<proteinExistence type="predicted"/>
<keyword evidence="4" id="KW-0520">NAD</keyword>
<comment type="catalytic activity">
    <reaction evidence="6">
        <text>N(6)-tetradecanoyl-L-lysyl-[protein] + NAD(+) + H2O = 2''-O-tetradecanoyl-ADP-D-ribose + nicotinamide + L-lysyl-[protein]</text>
        <dbReference type="Rhea" id="RHEA:70567"/>
        <dbReference type="Rhea" id="RHEA-COMP:9752"/>
        <dbReference type="Rhea" id="RHEA-COMP:15437"/>
        <dbReference type="ChEBI" id="CHEBI:15377"/>
        <dbReference type="ChEBI" id="CHEBI:17154"/>
        <dbReference type="ChEBI" id="CHEBI:29969"/>
        <dbReference type="ChEBI" id="CHEBI:57540"/>
        <dbReference type="ChEBI" id="CHEBI:141129"/>
        <dbReference type="ChEBI" id="CHEBI:189674"/>
    </reaction>
    <physiologicalReaction direction="left-to-right" evidence="6">
        <dbReference type="Rhea" id="RHEA:70568"/>
    </physiologicalReaction>
</comment>
<evidence type="ECO:0000256" key="1">
    <source>
        <dbReference type="ARBA" id="ARBA00022679"/>
    </source>
</evidence>
<dbReference type="GO" id="GO:0017136">
    <property type="term" value="F:histone deacetylase activity, NAD-dependent"/>
    <property type="evidence" value="ECO:0007669"/>
    <property type="project" value="TreeGrafter"/>
</dbReference>
<feature type="binding site" evidence="7">
    <location>
        <position position="44"/>
    </location>
    <ligand>
        <name>Zn(2+)</name>
        <dbReference type="ChEBI" id="CHEBI:29105"/>
    </ligand>
</feature>
<dbReference type="PANTHER" id="PTHR11085">
    <property type="entry name" value="NAD-DEPENDENT PROTEIN DEACYLASE SIRTUIN-5, MITOCHONDRIAL-RELATED"/>
    <property type="match status" value="1"/>
</dbReference>